<dbReference type="SMART" id="SM00066">
    <property type="entry name" value="GAL4"/>
    <property type="match status" value="1"/>
</dbReference>
<dbReference type="PANTHER" id="PTHR47660">
    <property type="entry name" value="TRANSCRIPTION FACTOR WITH C2H2 AND ZN(2)-CYS(6) DNA BINDING DOMAIN (EUROFUNG)-RELATED-RELATED"/>
    <property type="match status" value="1"/>
</dbReference>
<evidence type="ECO:0000256" key="5">
    <source>
        <dbReference type="ARBA" id="ARBA00023242"/>
    </source>
</evidence>
<dbReference type="PROSITE" id="PS00463">
    <property type="entry name" value="ZN2_CY6_FUNGAL_1"/>
    <property type="match status" value="1"/>
</dbReference>
<evidence type="ECO:0000313" key="8">
    <source>
        <dbReference type="EMBL" id="WZH49149.1"/>
    </source>
</evidence>
<keyword evidence="1" id="KW-0479">Metal-binding</keyword>
<keyword evidence="4" id="KW-0804">Transcription</keyword>
<dbReference type="Proteomes" id="UP001489902">
    <property type="component" value="Chromosome 6"/>
</dbReference>
<feature type="region of interest" description="Disordered" evidence="6">
    <location>
        <begin position="58"/>
        <end position="82"/>
    </location>
</feature>
<dbReference type="SUPFAM" id="SSF57701">
    <property type="entry name" value="Zn2/Cys6 DNA-binding domain"/>
    <property type="match status" value="1"/>
</dbReference>
<organism evidence="8 9">
    <name type="scientific">Fusarium acuminatum</name>
    <dbReference type="NCBI Taxonomy" id="5515"/>
    <lineage>
        <taxon>Eukaryota</taxon>
        <taxon>Fungi</taxon>
        <taxon>Dikarya</taxon>
        <taxon>Ascomycota</taxon>
        <taxon>Pezizomycotina</taxon>
        <taxon>Sordariomycetes</taxon>
        <taxon>Hypocreomycetidae</taxon>
        <taxon>Hypocreales</taxon>
        <taxon>Nectriaceae</taxon>
        <taxon>Fusarium</taxon>
        <taxon>Fusarium tricinctum species complex</taxon>
    </lineage>
</organism>
<dbReference type="Pfam" id="PF00172">
    <property type="entry name" value="Zn_clus"/>
    <property type="match status" value="1"/>
</dbReference>
<gene>
    <name evidence="8" type="ORF">QYS62_010341</name>
</gene>
<evidence type="ECO:0000256" key="1">
    <source>
        <dbReference type="ARBA" id="ARBA00022723"/>
    </source>
</evidence>
<keyword evidence="2" id="KW-0862">Zinc</keyword>
<dbReference type="InterPro" id="IPR036864">
    <property type="entry name" value="Zn2-C6_fun-type_DNA-bd_sf"/>
</dbReference>
<proteinExistence type="predicted"/>
<dbReference type="Gene3D" id="4.10.240.10">
    <property type="entry name" value="Zn(2)-C6 fungal-type DNA-binding domain"/>
    <property type="match status" value="1"/>
</dbReference>
<reference evidence="8 9" key="1">
    <citation type="submission" date="2024-04" db="EMBL/GenBank/DDBJ databases">
        <title>Complete genome sequence of Fusarium acuminatum.</title>
        <authorList>
            <person name="Lan B."/>
        </authorList>
    </citation>
    <scope>NUCLEOTIDE SEQUENCE [LARGE SCALE GENOMIC DNA]</scope>
    <source>
        <strain evidence="8">1A</strain>
    </source>
</reference>
<keyword evidence="5" id="KW-0539">Nucleus</keyword>
<evidence type="ECO:0000256" key="4">
    <source>
        <dbReference type="ARBA" id="ARBA00023163"/>
    </source>
</evidence>
<dbReference type="EMBL" id="CP151265">
    <property type="protein sequence ID" value="WZH49149.1"/>
    <property type="molecule type" value="Genomic_DNA"/>
</dbReference>
<evidence type="ECO:0000256" key="2">
    <source>
        <dbReference type="ARBA" id="ARBA00022833"/>
    </source>
</evidence>
<evidence type="ECO:0000256" key="6">
    <source>
        <dbReference type="SAM" id="MobiDB-lite"/>
    </source>
</evidence>
<dbReference type="CDD" id="cd00067">
    <property type="entry name" value="GAL4"/>
    <property type="match status" value="1"/>
</dbReference>
<evidence type="ECO:0000259" key="7">
    <source>
        <dbReference type="PROSITE" id="PS50048"/>
    </source>
</evidence>
<feature type="domain" description="Zn(2)-C6 fungal-type" evidence="7">
    <location>
        <begin position="17"/>
        <end position="47"/>
    </location>
</feature>
<accession>A0ABZ2X810</accession>
<evidence type="ECO:0000256" key="3">
    <source>
        <dbReference type="ARBA" id="ARBA00023015"/>
    </source>
</evidence>
<dbReference type="InterPro" id="IPR001138">
    <property type="entry name" value="Zn2Cys6_DnaBD"/>
</dbReference>
<sequence>MSLTARERRNPPSRRKSCTACTKAKRRCDFALPACLRCSQRNISCQYPARALQGYLTPQSESPETISPGLLTNDDSSPERSETISISGSMIEDFNAVISSIDASSNDLGTFDIPLEDVSLDLVQQPYSLTAPSTQEFGNIPAIVLNRLQWAVDEIKEAPKKMVLENQTPWCHPLLYKYGMPRSMQESRVNDLLSAPPPITSMDCLAHTQALILYQIILLYDGDIGARASAERIIPAIEASAISLFSYAQFDIDGKAGALPLFPIAPTKTFWQDWILQESLRRTLLFSFYFVQTYRIMVGCKILQCDGRLGLCHSWTLSAHLWNAMTPLSFAGAWKEKNHYVVTNAIFDDVLDEAKADDIDIFGKIMISSLLGRDEADGWFASKGGKL</sequence>
<evidence type="ECO:0000313" key="9">
    <source>
        <dbReference type="Proteomes" id="UP001489902"/>
    </source>
</evidence>
<keyword evidence="9" id="KW-1185">Reference proteome</keyword>
<keyword evidence="3" id="KW-0805">Transcription regulation</keyword>
<name>A0ABZ2X810_9HYPO</name>
<dbReference type="PROSITE" id="PS50048">
    <property type="entry name" value="ZN2_CY6_FUNGAL_2"/>
    <property type="match status" value="1"/>
</dbReference>
<protein>
    <submittedName>
        <fullName evidence="8">Zn2-C6 fungal-type domain-containing protein</fullName>
    </submittedName>
</protein>